<keyword evidence="2" id="KW-0732">Signal</keyword>
<evidence type="ECO:0000313" key="4">
    <source>
        <dbReference type="Proteomes" id="UP000509513"/>
    </source>
</evidence>
<feature type="signal peptide" evidence="2">
    <location>
        <begin position="1"/>
        <end position="27"/>
    </location>
</feature>
<gene>
    <name evidence="3" type="ORF">ACBT_1221</name>
</gene>
<organism evidence="3 4">
    <name type="scientific">Aliarcobacter cibarius</name>
    <dbReference type="NCBI Taxonomy" id="255507"/>
    <lineage>
        <taxon>Bacteria</taxon>
        <taxon>Pseudomonadati</taxon>
        <taxon>Campylobacterota</taxon>
        <taxon>Epsilonproteobacteria</taxon>
        <taxon>Campylobacterales</taxon>
        <taxon>Arcobacteraceae</taxon>
        <taxon>Aliarcobacter</taxon>
    </lineage>
</organism>
<feature type="chain" id="PRO_5029624581" evidence="2">
    <location>
        <begin position="28"/>
        <end position="76"/>
    </location>
</feature>
<name>A0A7L5JPX7_9BACT</name>
<proteinExistence type="predicted"/>
<evidence type="ECO:0000256" key="1">
    <source>
        <dbReference type="SAM" id="Phobius"/>
    </source>
</evidence>
<sequence>MFKKLGKKAKALGVVAAATILSTGAQAAITYDATNKKFGGEVDLGAYYSGVEIAVAVVGVTLGISLFFAMLKKARG</sequence>
<keyword evidence="1" id="KW-0812">Transmembrane</keyword>
<evidence type="ECO:0000313" key="3">
    <source>
        <dbReference type="EMBL" id="QKJ27130.1"/>
    </source>
</evidence>
<protein>
    <submittedName>
        <fullName evidence="3">Putative membrane protein</fullName>
    </submittedName>
</protein>
<dbReference type="AlphaFoldDB" id="A0A7L5JPX7"/>
<dbReference type="RefSeq" id="WP_024774936.1">
    <property type="nucleotide sequence ID" value="NZ_CP054051.1"/>
</dbReference>
<keyword evidence="1" id="KW-0472">Membrane</keyword>
<dbReference type="KEGG" id="acib:ACBT_1221"/>
<keyword evidence="1" id="KW-1133">Transmembrane helix</keyword>
<reference evidence="3 4" key="1">
    <citation type="submission" date="2020-05" db="EMBL/GenBank/DDBJ databases">
        <title>Complete genome sequencing of Campylobacter and Arcobacter type strains.</title>
        <authorList>
            <person name="Miller W.G."/>
            <person name="Yee E."/>
        </authorList>
    </citation>
    <scope>NUCLEOTIDE SEQUENCE [LARGE SCALE GENOMIC DNA]</scope>
    <source>
        <strain evidence="3 4">LMG 21996</strain>
    </source>
</reference>
<accession>A0A7L5JPX7</accession>
<feature type="transmembrane region" description="Helical" evidence="1">
    <location>
        <begin position="51"/>
        <end position="71"/>
    </location>
</feature>
<evidence type="ECO:0000256" key="2">
    <source>
        <dbReference type="SAM" id="SignalP"/>
    </source>
</evidence>
<dbReference type="Proteomes" id="UP000509513">
    <property type="component" value="Chromosome"/>
</dbReference>
<dbReference type="EMBL" id="CP054051">
    <property type="protein sequence ID" value="QKJ27130.1"/>
    <property type="molecule type" value="Genomic_DNA"/>
</dbReference>